<dbReference type="Proteomes" id="UP000245956">
    <property type="component" value="Unassembled WGS sequence"/>
</dbReference>
<dbReference type="AlphaFoldDB" id="A0A2U3EGZ0"/>
<comment type="caution">
    <text evidence="3">The sequence shown here is derived from an EMBL/GenBank/DDBJ whole genome shotgun (WGS) entry which is preliminary data.</text>
</comment>
<evidence type="ECO:0000256" key="1">
    <source>
        <dbReference type="SAM" id="MobiDB-lite"/>
    </source>
</evidence>
<dbReference type="Proteomes" id="UP001287286">
    <property type="component" value="Unassembled WGS sequence"/>
</dbReference>
<evidence type="ECO:0000313" key="2">
    <source>
        <dbReference type="EMBL" id="KAK4081015.1"/>
    </source>
</evidence>
<gene>
    <name evidence="3" type="ORF">PCL_09029</name>
    <name evidence="2" type="ORF">Purlil1_11772</name>
</gene>
<feature type="region of interest" description="Disordered" evidence="1">
    <location>
        <begin position="1"/>
        <end position="77"/>
    </location>
</feature>
<dbReference type="EMBL" id="LCWV01000004">
    <property type="protein sequence ID" value="PWI73753.1"/>
    <property type="molecule type" value="Genomic_DNA"/>
</dbReference>
<name>A0A2U3EGZ0_PURLI</name>
<reference evidence="3" key="1">
    <citation type="submission" date="2015-05" db="EMBL/GenBank/DDBJ databases">
        <authorList>
            <person name="Wang D.B."/>
            <person name="Wang M."/>
        </authorList>
    </citation>
    <scope>NUCLEOTIDE SEQUENCE</scope>
    <source>
        <strain evidence="3">36-1</strain>
    </source>
</reference>
<dbReference type="EMBL" id="JAWRVI010000077">
    <property type="protein sequence ID" value="KAK4081015.1"/>
    <property type="molecule type" value="Genomic_DNA"/>
</dbReference>
<reference evidence="2 5" key="4">
    <citation type="journal article" date="2024" name="Microbiol. Resour. Announc.">
        <title>Genome annotations for the ascomycete fungi Trichoderma harzianum, Trichoderma aggressivum, and Purpureocillium lilacinum.</title>
        <authorList>
            <person name="Beijen E.P.W."/>
            <person name="Ohm R.A."/>
        </authorList>
    </citation>
    <scope>NUCLEOTIDE SEQUENCE [LARGE SCALE GENOMIC DNA]</scope>
    <source>
        <strain evidence="2 5">CBS 150709</strain>
    </source>
</reference>
<protein>
    <submittedName>
        <fullName evidence="3">Uncharacterized protein</fullName>
    </submittedName>
</protein>
<evidence type="ECO:0000313" key="4">
    <source>
        <dbReference type="Proteomes" id="UP000245956"/>
    </source>
</evidence>
<accession>A0A2U3EGZ0</accession>
<evidence type="ECO:0000313" key="3">
    <source>
        <dbReference type="EMBL" id="PWI73753.1"/>
    </source>
</evidence>
<reference evidence="3 4" key="2">
    <citation type="journal article" date="2016" name="Front. Microbiol.">
        <title>Genome and transcriptome sequences reveal the specific parasitism of the nematophagous Purpureocillium lilacinum 36-1.</title>
        <authorList>
            <person name="Xie J."/>
            <person name="Li S."/>
            <person name="Mo C."/>
            <person name="Xiao X."/>
            <person name="Peng D."/>
            <person name="Wang G."/>
            <person name="Xiao Y."/>
        </authorList>
    </citation>
    <scope>NUCLEOTIDE SEQUENCE [LARGE SCALE GENOMIC DNA]</scope>
    <source>
        <strain evidence="3 4">36-1</strain>
    </source>
</reference>
<keyword evidence="5" id="KW-1185">Reference proteome</keyword>
<organism evidence="3 4">
    <name type="scientific">Purpureocillium lilacinum</name>
    <name type="common">Paecilomyces lilacinus</name>
    <dbReference type="NCBI Taxonomy" id="33203"/>
    <lineage>
        <taxon>Eukaryota</taxon>
        <taxon>Fungi</taxon>
        <taxon>Dikarya</taxon>
        <taxon>Ascomycota</taxon>
        <taxon>Pezizomycotina</taxon>
        <taxon>Sordariomycetes</taxon>
        <taxon>Hypocreomycetidae</taxon>
        <taxon>Hypocreales</taxon>
        <taxon>Ophiocordycipitaceae</taxon>
        <taxon>Purpureocillium</taxon>
    </lineage>
</organism>
<evidence type="ECO:0000313" key="5">
    <source>
        <dbReference type="Proteomes" id="UP001287286"/>
    </source>
</evidence>
<proteinExistence type="predicted"/>
<sequence>MATQPQGPSRAHDHDARARPRSRTNPQLTRRASIAPDAAVPPGDPSARPRARQPFGFGNAPVRPQGGRPTEELEAGR</sequence>
<reference evidence="2" key="3">
    <citation type="submission" date="2023-11" db="EMBL/GenBank/DDBJ databases">
        <authorList>
            <person name="Beijen E."/>
            <person name="Ohm R.A."/>
        </authorList>
    </citation>
    <scope>NUCLEOTIDE SEQUENCE</scope>
    <source>
        <strain evidence="2">CBS 150709</strain>
    </source>
</reference>